<dbReference type="RefSeq" id="WP_091813582.1">
    <property type="nucleotide sequence ID" value="NZ_CP091790.1"/>
</dbReference>
<dbReference type="STRING" id="645274.SAMN04487901_101127"/>
<dbReference type="InterPro" id="IPR011009">
    <property type="entry name" value="Kinase-like_dom_sf"/>
</dbReference>
<dbReference type="GO" id="GO:0016301">
    <property type="term" value="F:kinase activity"/>
    <property type="evidence" value="ECO:0007669"/>
    <property type="project" value="UniProtKB-KW"/>
</dbReference>
<dbReference type="EMBL" id="FNCQ01000001">
    <property type="protein sequence ID" value="SDG15278.1"/>
    <property type="molecule type" value="Genomic_DNA"/>
</dbReference>
<dbReference type="Proteomes" id="UP000199134">
    <property type="component" value="Unassembled WGS sequence"/>
</dbReference>
<reference evidence="1 4" key="1">
    <citation type="submission" date="2016-10" db="EMBL/GenBank/DDBJ databases">
        <authorList>
            <person name="de Groot N.N."/>
        </authorList>
    </citation>
    <scope>NUCLEOTIDE SEQUENCE [LARGE SCALE GENOMIC DNA]</scope>
    <source>
        <strain evidence="4">BP1-145</strain>
        <strain evidence="1">BP1-148</strain>
    </source>
</reference>
<protein>
    <submittedName>
        <fullName evidence="2">Lipopolysaccharide kinase (Kdo/WaaP) family protein</fullName>
    </submittedName>
</protein>
<evidence type="ECO:0000313" key="1">
    <source>
        <dbReference type="EMBL" id="SDG15278.1"/>
    </source>
</evidence>
<organism evidence="2 4">
    <name type="scientific">Prevotella communis</name>
    <dbReference type="NCBI Taxonomy" id="2913614"/>
    <lineage>
        <taxon>Bacteria</taxon>
        <taxon>Pseudomonadati</taxon>
        <taxon>Bacteroidota</taxon>
        <taxon>Bacteroidia</taxon>
        <taxon>Bacteroidales</taxon>
        <taxon>Prevotellaceae</taxon>
        <taxon>Prevotella</taxon>
    </lineage>
</organism>
<name>A0A1H0JL48_9BACT</name>
<keyword evidence="3" id="KW-1185">Reference proteome</keyword>
<evidence type="ECO:0000313" key="3">
    <source>
        <dbReference type="Proteomes" id="UP000198779"/>
    </source>
</evidence>
<keyword evidence="2" id="KW-0808">Transferase</keyword>
<dbReference type="OrthoDB" id="9773772at2"/>
<sequence>MKVVIDQQFQKYENFIRQIPRLIEDGVGTTVYDGRNKVVRLEYEGETMMVKCFKRVNIIQQIVYTFFRKSKAERAFLFAGEFASRGINTPQRIAFLEEKRCGLFLKGYFVSKEVEGTECHLLLREVKEFSPQLADAVMKQTLLMHSKGILHGDLNLSNFLCTEKSGNYYFNMIDINRSRFCDGYPSNKECLKNLVRTTHRRDLYEYLVASYARQRGWDEKETVQQAVALLDRFEHRRFKL</sequence>
<reference evidence="2 3" key="2">
    <citation type="submission" date="2016-10" db="EMBL/GenBank/DDBJ databases">
        <authorList>
            <person name="Varghese N."/>
            <person name="Submissions S."/>
        </authorList>
    </citation>
    <scope>NUCLEOTIDE SEQUENCE</scope>
    <source>
        <strain evidence="2">BP1-145</strain>
        <strain evidence="3">BP1-148</strain>
    </source>
</reference>
<evidence type="ECO:0000313" key="4">
    <source>
        <dbReference type="Proteomes" id="UP000199134"/>
    </source>
</evidence>
<accession>A0A1H0JL48</accession>
<dbReference type="Gene3D" id="1.10.510.10">
    <property type="entry name" value="Transferase(Phosphotransferase) domain 1"/>
    <property type="match status" value="1"/>
</dbReference>
<dbReference type="Proteomes" id="UP000198779">
    <property type="component" value="Unassembled WGS sequence"/>
</dbReference>
<dbReference type="AlphaFoldDB" id="A0A1H0JL48"/>
<evidence type="ECO:0000313" key="2">
    <source>
        <dbReference type="EMBL" id="SDO44344.1"/>
    </source>
</evidence>
<gene>
    <name evidence="2" type="ORF">SAMN04487900_12032</name>
    <name evidence="1" type="ORF">SAMN04487901_101127</name>
</gene>
<dbReference type="SUPFAM" id="SSF56112">
    <property type="entry name" value="Protein kinase-like (PK-like)"/>
    <property type="match status" value="1"/>
</dbReference>
<accession>A0A1G7RWZ2</accession>
<dbReference type="Pfam" id="PF06293">
    <property type="entry name" value="Kdo"/>
    <property type="match status" value="1"/>
</dbReference>
<proteinExistence type="predicted"/>
<dbReference type="EMBL" id="FNIW01000020">
    <property type="protein sequence ID" value="SDO44344.1"/>
    <property type="molecule type" value="Genomic_DNA"/>
</dbReference>
<keyword evidence="2" id="KW-0418">Kinase</keyword>